<evidence type="ECO:0000256" key="1">
    <source>
        <dbReference type="SAM" id="MobiDB-lite"/>
    </source>
</evidence>
<sequence length="78" mass="8454">MQQQLCLRAVQQCQPAPCKPRQQQQPSAHDSGPVEGLAGRQIYGIWTNNLICGHAHHSPTVSSLHRTEPTSESGVTGI</sequence>
<name>A0AAV6SUQ5_SOLSE</name>
<feature type="region of interest" description="Disordered" evidence="1">
    <location>
        <begin position="17"/>
        <end position="36"/>
    </location>
</feature>
<organism evidence="2 3">
    <name type="scientific">Solea senegalensis</name>
    <name type="common">Senegalese sole</name>
    <dbReference type="NCBI Taxonomy" id="28829"/>
    <lineage>
        <taxon>Eukaryota</taxon>
        <taxon>Metazoa</taxon>
        <taxon>Chordata</taxon>
        <taxon>Craniata</taxon>
        <taxon>Vertebrata</taxon>
        <taxon>Euteleostomi</taxon>
        <taxon>Actinopterygii</taxon>
        <taxon>Neopterygii</taxon>
        <taxon>Teleostei</taxon>
        <taxon>Neoteleostei</taxon>
        <taxon>Acanthomorphata</taxon>
        <taxon>Carangaria</taxon>
        <taxon>Pleuronectiformes</taxon>
        <taxon>Pleuronectoidei</taxon>
        <taxon>Soleidae</taxon>
        <taxon>Solea</taxon>
    </lineage>
</organism>
<reference evidence="2 3" key="1">
    <citation type="journal article" date="2021" name="Sci. Rep.">
        <title>Chromosome anchoring in Senegalese sole (Solea senegalensis) reveals sex-associated markers and genome rearrangements in flatfish.</title>
        <authorList>
            <person name="Guerrero-Cozar I."/>
            <person name="Gomez-Garrido J."/>
            <person name="Berbel C."/>
            <person name="Martinez-Blanch J.F."/>
            <person name="Alioto T."/>
            <person name="Claros M.G."/>
            <person name="Gagnaire P.A."/>
            <person name="Manchado M."/>
        </authorList>
    </citation>
    <scope>NUCLEOTIDE SEQUENCE [LARGE SCALE GENOMIC DNA]</scope>
    <source>
        <strain evidence="2">Sse05_10M</strain>
    </source>
</reference>
<feature type="region of interest" description="Disordered" evidence="1">
    <location>
        <begin position="57"/>
        <end position="78"/>
    </location>
</feature>
<feature type="compositionally biased region" description="Polar residues" evidence="1">
    <location>
        <begin position="59"/>
        <end position="78"/>
    </location>
</feature>
<proteinExistence type="predicted"/>
<keyword evidence="3" id="KW-1185">Reference proteome</keyword>
<evidence type="ECO:0000313" key="2">
    <source>
        <dbReference type="EMBL" id="KAG7521650.1"/>
    </source>
</evidence>
<dbReference type="EMBL" id="JAGKHQ010000002">
    <property type="protein sequence ID" value="KAG7521650.1"/>
    <property type="molecule type" value="Genomic_DNA"/>
</dbReference>
<comment type="caution">
    <text evidence="2">The sequence shown here is derived from an EMBL/GenBank/DDBJ whole genome shotgun (WGS) entry which is preliminary data.</text>
</comment>
<gene>
    <name evidence="2" type="ORF">JOB18_003723</name>
</gene>
<dbReference type="Proteomes" id="UP000693946">
    <property type="component" value="Linkage Group LG10"/>
</dbReference>
<dbReference type="AlphaFoldDB" id="A0AAV6SUQ5"/>
<evidence type="ECO:0000313" key="3">
    <source>
        <dbReference type="Proteomes" id="UP000693946"/>
    </source>
</evidence>
<accession>A0AAV6SUQ5</accession>
<protein>
    <submittedName>
        <fullName evidence="2">Uncharacterized protein</fullName>
    </submittedName>
</protein>